<accession>A0ACC3NUJ2</accession>
<comment type="caution">
    <text evidence="1">The sequence shown here is derived from an EMBL/GenBank/DDBJ whole genome shotgun (WGS) entry which is preliminary data.</text>
</comment>
<evidence type="ECO:0000313" key="1">
    <source>
        <dbReference type="EMBL" id="KAK3723191.1"/>
    </source>
</evidence>
<protein>
    <submittedName>
        <fullName evidence="1">Uncharacterized protein</fullName>
    </submittedName>
</protein>
<gene>
    <name evidence="1" type="ORF">LTR37_001914</name>
</gene>
<dbReference type="Proteomes" id="UP001281147">
    <property type="component" value="Unassembled WGS sequence"/>
</dbReference>
<proteinExistence type="predicted"/>
<keyword evidence="2" id="KW-1185">Reference proteome</keyword>
<sequence length="314" mass="33758">MARCIADSNLGTATDTYLYSLARNGNTFASVGSDDNLRLFDGSLKLLNRPSPAHSGISCLSTYGSGFVTAGRDGLVRSWDTRATRTGVELLEPRGRGFSSLACHDHLIAAGTESTKEGLGDVSVLLYDTRNPSAPIRDYPESHTDTITQLAFHPSQPNILLSGSTDGLVSLFDANIQEEEDALQQVLNSRAAVHCSGFLSPTEAYIVTTDEHFSIHSIGDAETADNPTVLDIGDVRGKLQCLIASQQPVMVCGHNVNQTLSIVQLDQSRSWSFGSAIDLPGAHGEEVVRDVMVLEQERKAISCGEDGHVKVWDV</sequence>
<organism evidence="1 2">
    <name type="scientific">Vermiconidia calcicola</name>
    <dbReference type="NCBI Taxonomy" id="1690605"/>
    <lineage>
        <taxon>Eukaryota</taxon>
        <taxon>Fungi</taxon>
        <taxon>Dikarya</taxon>
        <taxon>Ascomycota</taxon>
        <taxon>Pezizomycotina</taxon>
        <taxon>Dothideomycetes</taxon>
        <taxon>Dothideomycetidae</taxon>
        <taxon>Mycosphaerellales</taxon>
        <taxon>Extremaceae</taxon>
        <taxon>Vermiconidia</taxon>
    </lineage>
</organism>
<evidence type="ECO:0000313" key="2">
    <source>
        <dbReference type="Proteomes" id="UP001281147"/>
    </source>
</evidence>
<name>A0ACC3NUJ2_9PEZI</name>
<reference evidence="1" key="1">
    <citation type="submission" date="2023-07" db="EMBL/GenBank/DDBJ databases">
        <title>Black Yeasts Isolated from many extreme environments.</title>
        <authorList>
            <person name="Coleine C."/>
            <person name="Stajich J.E."/>
            <person name="Selbmann L."/>
        </authorList>
    </citation>
    <scope>NUCLEOTIDE SEQUENCE</scope>
    <source>
        <strain evidence="1">CCFEE 5714</strain>
    </source>
</reference>
<dbReference type="EMBL" id="JAUTXU010000010">
    <property type="protein sequence ID" value="KAK3723191.1"/>
    <property type="molecule type" value="Genomic_DNA"/>
</dbReference>